<gene>
    <name evidence="9" type="ORF">SAMN06893096_11150</name>
</gene>
<feature type="region of interest" description="Disordered" evidence="6">
    <location>
        <begin position="840"/>
        <end position="865"/>
    </location>
</feature>
<dbReference type="PANTHER" id="PTHR30619">
    <property type="entry name" value="DNA INTERNALIZATION/COMPETENCE PROTEIN COMEC/REC2"/>
    <property type="match status" value="1"/>
</dbReference>
<feature type="region of interest" description="Disordered" evidence="6">
    <location>
        <begin position="775"/>
        <end position="799"/>
    </location>
</feature>
<dbReference type="SUPFAM" id="SSF56281">
    <property type="entry name" value="Metallo-hydrolase/oxidoreductase"/>
    <property type="match status" value="1"/>
</dbReference>
<dbReference type="InterPro" id="IPR001279">
    <property type="entry name" value="Metallo-B-lactamas"/>
</dbReference>
<evidence type="ECO:0000313" key="9">
    <source>
        <dbReference type="EMBL" id="SNS94376.1"/>
    </source>
</evidence>
<keyword evidence="2" id="KW-1003">Cell membrane</keyword>
<evidence type="ECO:0000256" key="4">
    <source>
        <dbReference type="ARBA" id="ARBA00022989"/>
    </source>
</evidence>
<feature type="transmembrane region" description="Helical" evidence="7">
    <location>
        <begin position="244"/>
        <end position="264"/>
    </location>
</feature>
<dbReference type="Pfam" id="PF03772">
    <property type="entry name" value="Competence"/>
    <property type="match status" value="1"/>
</dbReference>
<feature type="transmembrane region" description="Helical" evidence="7">
    <location>
        <begin position="20"/>
        <end position="51"/>
    </location>
</feature>
<dbReference type="SMART" id="SM00849">
    <property type="entry name" value="Lactamase_B"/>
    <property type="match status" value="1"/>
</dbReference>
<keyword evidence="10" id="KW-1185">Reference proteome</keyword>
<accession>A0A239IKS8</accession>
<dbReference type="Proteomes" id="UP000198373">
    <property type="component" value="Unassembled WGS sequence"/>
</dbReference>
<feature type="compositionally biased region" description="Low complexity" evidence="6">
    <location>
        <begin position="840"/>
        <end position="855"/>
    </location>
</feature>
<keyword evidence="5 7" id="KW-0472">Membrane</keyword>
<evidence type="ECO:0000256" key="2">
    <source>
        <dbReference type="ARBA" id="ARBA00022475"/>
    </source>
</evidence>
<dbReference type="GO" id="GO:0005886">
    <property type="term" value="C:plasma membrane"/>
    <property type="evidence" value="ECO:0007669"/>
    <property type="project" value="UniProtKB-SubCell"/>
</dbReference>
<dbReference type="Pfam" id="PF00753">
    <property type="entry name" value="Lactamase_B"/>
    <property type="match status" value="1"/>
</dbReference>
<dbReference type="CDD" id="cd07731">
    <property type="entry name" value="ComA-like_MBL-fold"/>
    <property type="match status" value="1"/>
</dbReference>
<reference evidence="10" key="1">
    <citation type="submission" date="2017-06" db="EMBL/GenBank/DDBJ databases">
        <authorList>
            <person name="Varghese N."/>
            <person name="Submissions S."/>
        </authorList>
    </citation>
    <scope>NUCLEOTIDE SEQUENCE [LARGE SCALE GENOMIC DNA]</scope>
    <source>
        <strain evidence="10">DSM 46839</strain>
    </source>
</reference>
<feature type="transmembrane region" description="Helical" evidence="7">
    <location>
        <begin position="469"/>
        <end position="488"/>
    </location>
</feature>
<evidence type="ECO:0000256" key="5">
    <source>
        <dbReference type="ARBA" id="ARBA00023136"/>
    </source>
</evidence>
<evidence type="ECO:0000256" key="1">
    <source>
        <dbReference type="ARBA" id="ARBA00004651"/>
    </source>
</evidence>
<feature type="transmembrane region" description="Helical" evidence="7">
    <location>
        <begin position="495"/>
        <end position="511"/>
    </location>
</feature>
<dbReference type="NCBIfam" id="TIGR00360">
    <property type="entry name" value="ComEC_N-term"/>
    <property type="match status" value="1"/>
</dbReference>
<evidence type="ECO:0000313" key="10">
    <source>
        <dbReference type="Proteomes" id="UP000198373"/>
    </source>
</evidence>
<evidence type="ECO:0000256" key="6">
    <source>
        <dbReference type="SAM" id="MobiDB-lite"/>
    </source>
</evidence>
<feature type="transmembrane region" description="Helical" evidence="7">
    <location>
        <begin position="342"/>
        <end position="361"/>
    </location>
</feature>
<feature type="transmembrane region" description="Helical" evidence="7">
    <location>
        <begin position="58"/>
        <end position="79"/>
    </location>
</feature>
<keyword evidence="3 7" id="KW-0812">Transmembrane</keyword>
<dbReference type="InterPro" id="IPR036866">
    <property type="entry name" value="RibonucZ/Hydroxyglut_hydro"/>
</dbReference>
<evidence type="ECO:0000259" key="8">
    <source>
        <dbReference type="SMART" id="SM00849"/>
    </source>
</evidence>
<feature type="transmembrane region" description="Helical" evidence="7">
    <location>
        <begin position="413"/>
        <end position="431"/>
    </location>
</feature>
<organism evidence="9 10">
    <name type="scientific">Geodermatophilus pulveris</name>
    <dbReference type="NCBI Taxonomy" id="1564159"/>
    <lineage>
        <taxon>Bacteria</taxon>
        <taxon>Bacillati</taxon>
        <taxon>Actinomycetota</taxon>
        <taxon>Actinomycetes</taxon>
        <taxon>Geodermatophilales</taxon>
        <taxon>Geodermatophilaceae</taxon>
        <taxon>Geodermatophilus</taxon>
    </lineage>
</organism>
<comment type="subcellular location">
    <subcellularLocation>
        <location evidence="1">Cell membrane</location>
        <topology evidence="1">Multi-pass membrane protein</topology>
    </subcellularLocation>
</comment>
<dbReference type="PANTHER" id="PTHR30619:SF1">
    <property type="entry name" value="RECOMBINATION PROTEIN 2"/>
    <property type="match status" value="1"/>
</dbReference>
<sequence>MSGAPARWSWLDLRLVPAAATVWAGTLLAPLVGVPVLAAAVPAAVGTALLVARRRRSAGSVVLLVVLAALAVTAASAAVREAARAASPLAGAAEGRRTVELVLELDGDPAAVRGAGPPRVVVEATAAVLEDGATRTRLDDAVVLFGPADEWRGLLPGQVVRVRAAVSPASADEGLVARLSARAPPVLLGEPSRVQRAAGGLREGLRDTAVRVLGPQAGGLLPGLAVGDTTAMDPVLVEDFRRAGLAHLTAVSGANVAIVLAGVLAPLRRRAVDRRVQALVALAALAGFVVLARPSASVVRAAAMGAVTLLALATGRSRAAVPALGGAVVVLLLADPRLARDAGFALSVAATAAIVLLAPGWSRRLRGRGWPQLPADAVAVAAAAGLATAPLVAGLSGLVSPVSLPVNLLAAPAVAPATVLGLLAALAVPVLPPLGEALVWAAGWPVRWLVAVAQGAAALPDAATGWPAGVRGAVLLTVLLVAAGWLLWRFPRARAPAVAALVGAVVLGWPLRQAARGWPPEDTVVVACDVGQGDALVLPTAPGEGLLVDAGPDVGPVDRCLDRLGIDTLPLVLLTHLDADHAGGLAGALSGRAVGVVATGTLSPAEDRVARLDDAVRRAGAQRAVLVPGDRRTVGSATVEVLAPPPETATAAQPANDLSLVVRVTQRGVRVLLTGDLSGAAEARIVARGVDLRADVLKVPHHGSADADRGFFAATGARVALVSVGAGNSYGHPAPRVLSWLAQDGVRVHRTDTDGDVAVAGDAAAWGVAVRGPGEGGSAAGGAGATAEPAVPLRGPSGTSVPRATMPGWLQHPPRRPPACAPWWGRRSCCAPAPSRPCGPRCSSATPTPSCTSWPRRGSRSASSPTCWPPRCSARTGWWW</sequence>
<dbReference type="Gene3D" id="3.60.15.10">
    <property type="entry name" value="Ribonuclease Z/Hydroxyacylglutathione hydrolase-like"/>
    <property type="match status" value="1"/>
</dbReference>
<feature type="transmembrane region" description="Helical" evidence="7">
    <location>
        <begin position="373"/>
        <end position="393"/>
    </location>
</feature>
<keyword evidence="4 7" id="KW-1133">Transmembrane helix</keyword>
<proteinExistence type="predicted"/>
<dbReference type="InterPro" id="IPR052159">
    <property type="entry name" value="Competence_DNA_uptake"/>
</dbReference>
<name>A0A239IKS8_9ACTN</name>
<evidence type="ECO:0000256" key="7">
    <source>
        <dbReference type="SAM" id="Phobius"/>
    </source>
</evidence>
<dbReference type="InterPro" id="IPR035681">
    <property type="entry name" value="ComA-like_MBL"/>
</dbReference>
<dbReference type="AlphaFoldDB" id="A0A239IKS8"/>
<feature type="compositionally biased region" description="Gly residues" evidence="6">
    <location>
        <begin position="775"/>
        <end position="784"/>
    </location>
</feature>
<protein>
    <submittedName>
        <fullName evidence="9">Competence protein ComEC</fullName>
    </submittedName>
</protein>
<feature type="transmembrane region" description="Helical" evidence="7">
    <location>
        <begin position="319"/>
        <end position="336"/>
    </location>
</feature>
<dbReference type="InterPro" id="IPR004477">
    <property type="entry name" value="ComEC_N"/>
</dbReference>
<feature type="domain" description="Metallo-beta-lactamase" evidence="8">
    <location>
        <begin position="532"/>
        <end position="727"/>
    </location>
</feature>
<dbReference type="EMBL" id="FZOO01000011">
    <property type="protein sequence ID" value="SNS94376.1"/>
    <property type="molecule type" value="Genomic_DNA"/>
</dbReference>
<feature type="transmembrane region" description="Helical" evidence="7">
    <location>
        <begin position="276"/>
        <end position="292"/>
    </location>
</feature>
<evidence type="ECO:0000256" key="3">
    <source>
        <dbReference type="ARBA" id="ARBA00022692"/>
    </source>
</evidence>